<proteinExistence type="predicted"/>
<sequence>MAEHERSTVIEPAIRYFEVHPIVASADCETRMQIPARILRARNRATLVWLARFVFYISINAHVLVFLGMLSIVLQRFQNSIGDWRRDWQMLALRMETIFISAVAQTDRIAAGIRIAERSLNANSVLVFGDLEKLTLLLRLNAISSLIAVAV</sequence>
<keyword evidence="3" id="KW-1185">Reference proteome</keyword>
<dbReference type="EMBL" id="KQ976818">
    <property type="protein sequence ID" value="KYN08084.1"/>
    <property type="molecule type" value="Genomic_DNA"/>
</dbReference>
<protein>
    <submittedName>
        <fullName evidence="2">Uncharacterized protein</fullName>
    </submittedName>
</protein>
<dbReference type="Proteomes" id="UP000078542">
    <property type="component" value="Unassembled WGS sequence"/>
</dbReference>
<evidence type="ECO:0000256" key="1">
    <source>
        <dbReference type="SAM" id="Phobius"/>
    </source>
</evidence>
<feature type="transmembrane region" description="Helical" evidence="1">
    <location>
        <begin position="53"/>
        <end position="74"/>
    </location>
</feature>
<keyword evidence="1" id="KW-0812">Transmembrane</keyword>
<evidence type="ECO:0000313" key="3">
    <source>
        <dbReference type="Proteomes" id="UP000078542"/>
    </source>
</evidence>
<reference evidence="2 3" key="1">
    <citation type="submission" date="2016-03" db="EMBL/GenBank/DDBJ databases">
        <title>Cyphomyrmex costatus WGS genome.</title>
        <authorList>
            <person name="Nygaard S."/>
            <person name="Hu H."/>
            <person name="Boomsma J."/>
            <person name="Zhang G."/>
        </authorList>
    </citation>
    <scope>NUCLEOTIDE SEQUENCE [LARGE SCALE GENOMIC DNA]</scope>
    <source>
        <strain evidence="2">MS0001</strain>
        <tissue evidence="2">Whole body</tissue>
    </source>
</reference>
<name>A0A195D6N4_9HYME</name>
<dbReference type="AlphaFoldDB" id="A0A195D6N4"/>
<accession>A0A195D6N4</accession>
<organism evidence="2 3">
    <name type="scientific">Cyphomyrmex costatus</name>
    <dbReference type="NCBI Taxonomy" id="456900"/>
    <lineage>
        <taxon>Eukaryota</taxon>
        <taxon>Metazoa</taxon>
        <taxon>Ecdysozoa</taxon>
        <taxon>Arthropoda</taxon>
        <taxon>Hexapoda</taxon>
        <taxon>Insecta</taxon>
        <taxon>Pterygota</taxon>
        <taxon>Neoptera</taxon>
        <taxon>Endopterygota</taxon>
        <taxon>Hymenoptera</taxon>
        <taxon>Apocrita</taxon>
        <taxon>Aculeata</taxon>
        <taxon>Formicoidea</taxon>
        <taxon>Formicidae</taxon>
        <taxon>Myrmicinae</taxon>
        <taxon>Cyphomyrmex</taxon>
    </lineage>
</organism>
<keyword evidence="1" id="KW-1133">Transmembrane helix</keyword>
<keyword evidence="1" id="KW-0472">Membrane</keyword>
<gene>
    <name evidence="2" type="ORF">ALC62_00929</name>
</gene>
<evidence type="ECO:0000313" key="2">
    <source>
        <dbReference type="EMBL" id="KYN08084.1"/>
    </source>
</evidence>